<evidence type="ECO:0000256" key="2">
    <source>
        <dbReference type="ARBA" id="ARBA00022448"/>
    </source>
</evidence>
<reference evidence="8 9" key="1">
    <citation type="submission" date="2023-07" db="EMBL/GenBank/DDBJ databases">
        <authorList>
            <person name="Lian W.-H."/>
        </authorList>
    </citation>
    <scope>NUCLEOTIDE SEQUENCE [LARGE SCALE GENOMIC DNA]</scope>
    <source>
        <strain evidence="8 9">SYSU DXS3180</strain>
    </source>
</reference>
<keyword evidence="5 7" id="KW-0472">Membrane</keyword>
<keyword evidence="3 7" id="KW-0375">Hydrogen ion transport</keyword>
<keyword evidence="2 7" id="KW-0813">Transport</keyword>
<sequence length="187" mass="21132">MPNPRLAARYAKSLIDLALEQGKLEEVYRDMQLFSSIRKTNRDLVLVLRSPIVNPDKKNAIIEAVTKGRIENVTAQFIKLLVNKGRETNLPEMIDAFIDQYNVIKGINRVKLTTATAVGENVINDIVNKVKAETGYTNIDLETVVDPKLIGGFILDYNNNRIDASVLRDLQDIKKQFSENTFVSNIR</sequence>
<dbReference type="EMBL" id="JAULBC010000004">
    <property type="protein sequence ID" value="MEX6688589.1"/>
    <property type="molecule type" value="Genomic_DNA"/>
</dbReference>
<proteinExistence type="inferred from homology"/>
<keyword evidence="4 7" id="KW-0406">Ion transport</keyword>
<name>A0ABV3ZHG9_9BACT</name>
<comment type="function">
    <text evidence="7">F(1)F(0) ATP synthase produces ATP from ADP in the presence of a proton or sodium gradient. F-type ATPases consist of two structural domains, F(1) containing the extramembraneous catalytic core and F(0) containing the membrane proton channel, linked together by a central stalk and a peripheral stalk. During catalysis, ATP synthesis in the catalytic domain of F(1) is coupled via a rotary mechanism of the central stalk subunits to proton translocation.</text>
</comment>
<gene>
    <name evidence="7 8" type="primary">atpH</name>
    <name evidence="8" type="ORF">QTN47_13835</name>
</gene>
<evidence type="ECO:0000256" key="1">
    <source>
        <dbReference type="ARBA" id="ARBA00004370"/>
    </source>
</evidence>
<keyword evidence="7" id="KW-1003">Cell membrane</keyword>
<dbReference type="InterPro" id="IPR026015">
    <property type="entry name" value="ATP_synth_OSCP/delta_N_sf"/>
</dbReference>
<accession>A0ABV3ZHG9</accession>
<comment type="function">
    <text evidence="7">This protein is part of the stalk that links CF(0) to CF(1). It either transmits conformational changes from CF(0) to CF(1) or is implicated in proton conduction.</text>
</comment>
<evidence type="ECO:0000256" key="7">
    <source>
        <dbReference type="HAMAP-Rule" id="MF_01416"/>
    </source>
</evidence>
<evidence type="ECO:0000256" key="3">
    <source>
        <dbReference type="ARBA" id="ARBA00022781"/>
    </source>
</evidence>
<dbReference type="Pfam" id="PF00213">
    <property type="entry name" value="OSCP"/>
    <property type="match status" value="1"/>
</dbReference>
<keyword evidence="7" id="KW-0139">CF(1)</keyword>
<keyword evidence="6 7" id="KW-0066">ATP synthesis</keyword>
<evidence type="ECO:0000313" key="9">
    <source>
        <dbReference type="Proteomes" id="UP001560573"/>
    </source>
</evidence>
<evidence type="ECO:0000313" key="8">
    <source>
        <dbReference type="EMBL" id="MEX6688589.1"/>
    </source>
</evidence>
<comment type="caution">
    <text evidence="8">The sequence shown here is derived from an EMBL/GenBank/DDBJ whole genome shotgun (WGS) entry which is preliminary data.</text>
</comment>
<dbReference type="Proteomes" id="UP001560573">
    <property type="component" value="Unassembled WGS sequence"/>
</dbReference>
<evidence type="ECO:0000256" key="5">
    <source>
        <dbReference type="ARBA" id="ARBA00023136"/>
    </source>
</evidence>
<dbReference type="PANTHER" id="PTHR11910">
    <property type="entry name" value="ATP SYNTHASE DELTA CHAIN"/>
    <property type="match status" value="1"/>
</dbReference>
<protein>
    <recommendedName>
        <fullName evidence="7">ATP synthase subunit delta</fullName>
    </recommendedName>
    <alternativeName>
        <fullName evidence="7">ATP synthase F(1) sector subunit delta</fullName>
    </alternativeName>
    <alternativeName>
        <fullName evidence="7">F-type ATPase subunit delta</fullName>
        <shortName evidence="7">F-ATPase subunit delta</shortName>
    </alternativeName>
</protein>
<dbReference type="NCBIfam" id="TIGR01145">
    <property type="entry name" value="ATP_synt_delta"/>
    <property type="match status" value="1"/>
</dbReference>
<dbReference type="Gene3D" id="1.10.520.20">
    <property type="entry name" value="N-terminal domain of the delta subunit of the F1F0-ATP synthase"/>
    <property type="match status" value="1"/>
</dbReference>
<keyword evidence="9" id="KW-1185">Reference proteome</keyword>
<comment type="subcellular location">
    <subcellularLocation>
        <location evidence="7">Cell membrane</location>
        <topology evidence="7">Peripheral membrane protein</topology>
    </subcellularLocation>
    <subcellularLocation>
        <location evidence="1">Membrane</location>
    </subcellularLocation>
</comment>
<dbReference type="HAMAP" id="MF_01416">
    <property type="entry name" value="ATP_synth_delta_bact"/>
    <property type="match status" value="1"/>
</dbReference>
<evidence type="ECO:0000256" key="6">
    <source>
        <dbReference type="ARBA" id="ARBA00023310"/>
    </source>
</evidence>
<organism evidence="8 9">
    <name type="scientific">Danxiaibacter flavus</name>
    <dbReference type="NCBI Taxonomy" id="3049108"/>
    <lineage>
        <taxon>Bacteria</taxon>
        <taxon>Pseudomonadati</taxon>
        <taxon>Bacteroidota</taxon>
        <taxon>Chitinophagia</taxon>
        <taxon>Chitinophagales</taxon>
        <taxon>Chitinophagaceae</taxon>
        <taxon>Danxiaibacter</taxon>
    </lineage>
</organism>
<dbReference type="InterPro" id="IPR000711">
    <property type="entry name" value="ATPase_OSCP/dsu"/>
</dbReference>
<comment type="similarity">
    <text evidence="7">Belongs to the ATPase delta chain family.</text>
</comment>
<dbReference type="SUPFAM" id="SSF47928">
    <property type="entry name" value="N-terminal domain of the delta subunit of the F1F0-ATP synthase"/>
    <property type="match status" value="1"/>
</dbReference>
<evidence type="ECO:0000256" key="4">
    <source>
        <dbReference type="ARBA" id="ARBA00023065"/>
    </source>
</evidence>
<dbReference type="RefSeq" id="WP_369329998.1">
    <property type="nucleotide sequence ID" value="NZ_JAULBC010000004.1"/>
</dbReference>
<dbReference type="PRINTS" id="PR00125">
    <property type="entry name" value="ATPASEDELTA"/>
</dbReference>